<organism evidence="1 2">
    <name type="scientific">Acuticoccus sediminis</name>
    <dbReference type="NCBI Taxonomy" id="2184697"/>
    <lineage>
        <taxon>Bacteria</taxon>
        <taxon>Pseudomonadati</taxon>
        <taxon>Pseudomonadota</taxon>
        <taxon>Alphaproteobacteria</taxon>
        <taxon>Hyphomicrobiales</taxon>
        <taxon>Amorphaceae</taxon>
        <taxon>Acuticoccus</taxon>
    </lineage>
</organism>
<dbReference type="EMBL" id="QHHQ01000004">
    <property type="protein sequence ID" value="RAI00225.1"/>
    <property type="molecule type" value="Genomic_DNA"/>
</dbReference>
<gene>
    <name evidence="1" type="ORF">DLJ53_21200</name>
</gene>
<proteinExistence type="predicted"/>
<keyword evidence="2" id="KW-1185">Reference proteome</keyword>
<accession>A0A8B2NKU0</accession>
<dbReference type="AlphaFoldDB" id="A0A8B2NKU0"/>
<protein>
    <recommendedName>
        <fullName evidence="3">DUF2141 domain-containing protein</fullName>
    </recommendedName>
</protein>
<dbReference type="Proteomes" id="UP000249590">
    <property type="component" value="Unassembled WGS sequence"/>
</dbReference>
<name>A0A8B2NKU0_9HYPH</name>
<comment type="caution">
    <text evidence="1">The sequence shown here is derived from an EMBL/GenBank/DDBJ whole genome shotgun (WGS) entry which is preliminary data.</text>
</comment>
<evidence type="ECO:0008006" key="3">
    <source>
        <dbReference type="Google" id="ProtNLM"/>
    </source>
</evidence>
<evidence type="ECO:0000313" key="1">
    <source>
        <dbReference type="EMBL" id="RAI00225.1"/>
    </source>
</evidence>
<evidence type="ECO:0000313" key="2">
    <source>
        <dbReference type="Proteomes" id="UP000249590"/>
    </source>
</evidence>
<reference evidence="1 2" key="1">
    <citation type="submission" date="2018-05" db="EMBL/GenBank/DDBJ databases">
        <title>Acuticoccus sediminis sp. nov., isolated from deep-sea sediment of Indian Ocean.</title>
        <authorList>
            <person name="Liu X."/>
            <person name="Lai Q."/>
            <person name="Du Y."/>
            <person name="Sun F."/>
            <person name="Zhang X."/>
            <person name="Wang S."/>
            <person name="Shao Z."/>
        </authorList>
    </citation>
    <scope>NUCLEOTIDE SEQUENCE [LARGE SCALE GENOMIC DNA]</scope>
    <source>
        <strain evidence="1 2">PTG4-2</strain>
    </source>
</reference>
<dbReference type="InterPro" id="IPR018673">
    <property type="entry name" value="DUF2141"/>
</dbReference>
<sequence>MHRACGMEWLDPTSGRRIYLLRRPSRAKGIIMNRLRALPIALVVAGAVAAPCAAMAADVTITVDGIQPGTGNILVALQTEDEFLSGEGTYSAEVPADADTLTTVLEGVVPGEYAVAVVHDENGDGTFALGDDAPLEPWGVSGDQLGDPTFESSKIVVSEDGDNKVTVTIAYPM</sequence>
<dbReference type="Pfam" id="PF09912">
    <property type="entry name" value="DUF2141"/>
    <property type="match status" value="1"/>
</dbReference>